<dbReference type="GO" id="GO:0019843">
    <property type="term" value="F:rRNA binding"/>
    <property type="evidence" value="ECO:0007669"/>
    <property type="project" value="UniProtKB-UniRule"/>
</dbReference>
<dbReference type="InterPro" id="IPR014722">
    <property type="entry name" value="Rib_uL2_dom2"/>
</dbReference>
<dbReference type="InterPro" id="IPR041988">
    <property type="entry name" value="Ribosomal_uL24_KOW"/>
</dbReference>
<dbReference type="Pfam" id="PF00467">
    <property type="entry name" value="KOW"/>
    <property type="match status" value="1"/>
</dbReference>
<dbReference type="Gene3D" id="2.30.30.30">
    <property type="match status" value="1"/>
</dbReference>
<keyword evidence="6 9" id="KW-0687">Ribonucleoprotein</keyword>
<protein>
    <recommendedName>
        <fullName evidence="7 9">Large ribosomal subunit protein uL24</fullName>
    </recommendedName>
</protein>
<reference evidence="12 13" key="1">
    <citation type="submission" date="2011-02" db="EMBL/GenBank/DDBJ databases">
        <authorList>
            <person name="Muzny D."/>
            <person name="Qin X."/>
            <person name="Buhay C."/>
            <person name="Dugan-Rocha S."/>
            <person name="Ding Y."/>
            <person name="Chen G."/>
            <person name="Hawes A."/>
            <person name="Holder M."/>
            <person name="Jhangiani S."/>
            <person name="Johnson A."/>
            <person name="Khan Z."/>
            <person name="Li Z."/>
            <person name="Liu W."/>
            <person name="Liu X."/>
            <person name="Perez L."/>
            <person name="Shen H."/>
            <person name="Wang Q."/>
            <person name="Watt J."/>
            <person name="Xi L."/>
            <person name="Xin Y."/>
            <person name="Zhou J."/>
            <person name="Deng J."/>
            <person name="Jiang H."/>
            <person name="Liu Y."/>
            <person name="Qu J."/>
            <person name="Song X.-Z."/>
            <person name="Zhang L."/>
            <person name="Villasana D."/>
            <person name="Johnson A."/>
            <person name="Liu J."/>
            <person name="Liyanage D."/>
            <person name="Lorensuhewa L."/>
            <person name="Robinson T."/>
            <person name="Song A."/>
            <person name="Song B.-B."/>
            <person name="Dinh H."/>
            <person name="Thornton R."/>
            <person name="Coyle M."/>
            <person name="Francisco L."/>
            <person name="Jackson L."/>
            <person name="Javaid M."/>
            <person name="Korchina V."/>
            <person name="Kovar C."/>
            <person name="Mata R."/>
            <person name="Mathew T."/>
            <person name="Ngo R."/>
            <person name="Nguyen L."/>
            <person name="Nguyen N."/>
            <person name="Okwuonu G."/>
            <person name="Ongeri F."/>
            <person name="Pham C."/>
            <person name="Simmons D."/>
            <person name="Wilczek-Boney K."/>
            <person name="Hale W."/>
            <person name="Jakkamsetti A."/>
            <person name="Pham P."/>
            <person name="Ruth R."/>
            <person name="San Lucas F."/>
            <person name="Warren J."/>
            <person name="Zhang J."/>
            <person name="Zhao Z."/>
            <person name="Zhou C."/>
            <person name="Zhu D."/>
            <person name="Lee S."/>
            <person name="Bess C."/>
            <person name="Blankenburg K."/>
            <person name="Forbes L."/>
            <person name="Fu Q."/>
            <person name="Gubbala S."/>
            <person name="Hirani K."/>
            <person name="Jayaseelan J.C."/>
            <person name="Lara F."/>
            <person name="Munidasa M."/>
            <person name="Palculict T."/>
            <person name="Patil S."/>
            <person name="Pu L.-L."/>
            <person name="Saada N."/>
            <person name="Tang L."/>
            <person name="Weissenberger G."/>
            <person name="Zhu Y."/>
            <person name="Hemphill L."/>
            <person name="Shang Y."/>
            <person name="Youmans B."/>
            <person name="Ayvaz T."/>
            <person name="Ross M."/>
            <person name="Santibanez J."/>
            <person name="Aqrawi P."/>
            <person name="Gross S."/>
            <person name="Joshi V."/>
            <person name="Fowler G."/>
            <person name="Nazareth L."/>
            <person name="Reid J."/>
            <person name="Worley K."/>
            <person name="Petrosino J."/>
            <person name="Highlander S."/>
            <person name="Gibbs R."/>
        </authorList>
    </citation>
    <scope>NUCLEOTIDE SEQUENCE [LARGE SCALE GENOMIC DNA]</scope>
    <source>
        <strain evidence="12 13">DSM 15829</strain>
    </source>
</reference>
<dbReference type="InterPro" id="IPR005825">
    <property type="entry name" value="Ribosomal_uL24_CS"/>
</dbReference>
<dbReference type="InterPro" id="IPR003256">
    <property type="entry name" value="Ribosomal_uL24"/>
</dbReference>
<dbReference type="Pfam" id="PF17136">
    <property type="entry name" value="ribosomal_L24"/>
    <property type="match status" value="1"/>
</dbReference>
<evidence type="ECO:0000256" key="2">
    <source>
        <dbReference type="ARBA" id="ARBA00010618"/>
    </source>
</evidence>
<dbReference type="InterPro" id="IPR008991">
    <property type="entry name" value="Translation_prot_SH3-like_sf"/>
</dbReference>
<dbReference type="CDD" id="cd06089">
    <property type="entry name" value="KOW_RPL26"/>
    <property type="match status" value="1"/>
</dbReference>
<name>F1T3M0_9ACTN</name>
<evidence type="ECO:0000256" key="4">
    <source>
        <dbReference type="ARBA" id="ARBA00022884"/>
    </source>
</evidence>
<organism evidence="12 13">
    <name type="scientific">Fannyhessea vaginae DSM 15829</name>
    <dbReference type="NCBI Taxonomy" id="525256"/>
    <lineage>
        <taxon>Bacteria</taxon>
        <taxon>Bacillati</taxon>
        <taxon>Actinomycetota</taxon>
        <taxon>Coriobacteriia</taxon>
        <taxon>Coriobacteriales</taxon>
        <taxon>Atopobiaceae</taxon>
        <taxon>Fannyhessea</taxon>
    </lineage>
</organism>
<dbReference type="SMART" id="SM00739">
    <property type="entry name" value="KOW"/>
    <property type="match status" value="1"/>
</dbReference>
<evidence type="ECO:0000256" key="9">
    <source>
        <dbReference type="HAMAP-Rule" id="MF_01326"/>
    </source>
</evidence>
<evidence type="ECO:0000313" key="13">
    <source>
        <dbReference type="Proteomes" id="UP000005947"/>
    </source>
</evidence>
<comment type="function">
    <text evidence="8 9">One of the proteins that surrounds the polypeptide exit tunnel on the outside of the subunit.</text>
</comment>
<evidence type="ECO:0000256" key="10">
    <source>
        <dbReference type="RuleBase" id="RU003477"/>
    </source>
</evidence>
<dbReference type="GO" id="GO:1990904">
    <property type="term" value="C:ribonucleoprotein complex"/>
    <property type="evidence" value="ECO:0007669"/>
    <property type="project" value="UniProtKB-KW"/>
</dbReference>
<evidence type="ECO:0000313" key="12">
    <source>
        <dbReference type="EMBL" id="EGF23314.1"/>
    </source>
</evidence>
<dbReference type="InterPro" id="IPR005824">
    <property type="entry name" value="KOW"/>
</dbReference>
<dbReference type="FunFam" id="2.30.30.30:FF:000004">
    <property type="entry name" value="50S ribosomal protein L24"/>
    <property type="match status" value="1"/>
</dbReference>
<dbReference type="Proteomes" id="UP000005947">
    <property type="component" value="Unassembled WGS sequence"/>
</dbReference>
<dbReference type="GO" id="GO:0005840">
    <property type="term" value="C:ribosome"/>
    <property type="evidence" value="ECO:0007669"/>
    <property type="project" value="UniProtKB-KW"/>
</dbReference>
<keyword evidence="13" id="KW-1185">Reference proteome</keyword>
<evidence type="ECO:0000256" key="7">
    <source>
        <dbReference type="ARBA" id="ARBA00035206"/>
    </source>
</evidence>
<keyword evidence="4 9" id="KW-0694">RNA-binding</keyword>
<dbReference type="GO" id="GO:0003735">
    <property type="term" value="F:structural constituent of ribosome"/>
    <property type="evidence" value="ECO:0007669"/>
    <property type="project" value="InterPro"/>
</dbReference>
<dbReference type="eggNOG" id="COG0198">
    <property type="taxonomic scope" value="Bacteria"/>
</dbReference>
<comment type="caution">
    <text evidence="12">The sequence shown here is derived from an EMBL/GenBank/DDBJ whole genome shotgun (WGS) entry which is preliminary data.</text>
</comment>
<sequence length="108" mass="11589">MLMAKLKFKKGDQVQVISGKDKGKRGEILRALPSENKVVVAGVAVVKKAQKPTQANQQGGIVEKEAAIDASNVALIDPSTDKPCRCGFKVLEDGTKVRISRQTGTEIK</sequence>
<comment type="subunit">
    <text evidence="9">Part of the 50S ribosomal subunit.</text>
</comment>
<evidence type="ECO:0000259" key="11">
    <source>
        <dbReference type="SMART" id="SM00739"/>
    </source>
</evidence>
<proteinExistence type="inferred from homology"/>
<dbReference type="GO" id="GO:0006412">
    <property type="term" value="P:translation"/>
    <property type="evidence" value="ECO:0007669"/>
    <property type="project" value="UniProtKB-UniRule"/>
</dbReference>
<dbReference type="PROSITE" id="PS01108">
    <property type="entry name" value="RIBOSOMAL_L24"/>
    <property type="match status" value="1"/>
</dbReference>
<dbReference type="EMBL" id="ACGK02000001">
    <property type="protein sequence ID" value="EGF23314.1"/>
    <property type="molecule type" value="Genomic_DNA"/>
</dbReference>
<comment type="similarity">
    <text evidence="2 9 10">Belongs to the universal ribosomal protein uL24 family.</text>
</comment>
<dbReference type="PANTHER" id="PTHR12903">
    <property type="entry name" value="MITOCHONDRIAL RIBOSOMAL PROTEIN L24"/>
    <property type="match status" value="1"/>
</dbReference>
<evidence type="ECO:0000256" key="8">
    <source>
        <dbReference type="ARBA" id="ARBA00058688"/>
    </source>
</evidence>
<evidence type="ECO:0000256" key="5">
    <source>
        <dbReference type="ARBA" id="ARBA00022980"/>
    </source>
</evidence>
<dbReference type="NCBIfam" id="TIGR01079">
    <property type="entry name" value="rplX_bact"/>
    <property type="match status" value="1"/>
</dbReference>
<evidence type="ECO:0000256" key="1">
    <source>
        <dbReference type="ARBA" id="ARBA00004072"/>
    </source>
</evidence>
<comment type="function">
    <text evidence="1 9">One of two assembly initiator proteins, it binds directly to the 5'-end of the 23S rRNA, where it nucleates assembly of the 50S subunit.</text>
</comment>
<dbReference type="InterPro" id="IPR057264">
    <property type="entry name" value="Ribosomal_uL24_C"/>
</dbReference>
<keyword evidence="5 9" id="KW-0689">Ribosomal protein</keyword>
<evidence type="ECO:0000256" key="6">
    <source>
        <dbReference type="ARBA" id="ARBA00023274"/>
    </source>
</evidence>
<keyword evidence="3 9" id="KW-0699">rRNA-binding</keyword>
<gene>
    <name evidence="9 12" type="primary">rplX</name>
    <name evidence="12" type="ORF">HMPREF0091_10261</name>
</gene>
<feature type="domain" description="KOW" evidence="11">
    <location>
        <begin position="7"/>
        <end position="34"/>
    </location>
</feature>
<accession>F1T3M0</accession>
<dbReference type="SUPFAM" id="SSF50104">
    <property type="entry name" value="Translation proteins SH3-like domain"/>
    <property type="match status" value="1"/>
</dbReference>
<evidence type="ECO:0000256" key="3">
    <source>
        <dbReference type="ARBA" id="ARBA00022730"/>
    </source>
</evidence>
<dbReference type="HAMAP" id="MF_01326_B">
    <property type="entry name" value="Ribosomal_uL24_B"/>
    <property type="match status" value="1"/>
</dbReference>
<dbReference type="AlphaFoldDB" id="F1T3M0"/>